<dbReference type="PANTHER" id="PTHR43479:SF11">
    <property type="entry name" value="ACREF_ENVCD OPERON REPRESSOR-RELATED"/>
    <property type="match status" value="1"/>
</dbReference>
<protein>
    <submittedName>
        <fullName evidence="4">Ica operon transcriptional regulator IcaR, putative</fullName>
    </submittedName>
    <submittedName>
        <fullName evidence="5">TetR/AcrR family transcriptional regulator</fullName>
    </submittedName>
</protein>
<dbReference type="PROSITE" id="PS50977">
    <property type="entry name" value="HTH_TETR_2"/>
    <property type="match status" value="1"/>
</dbReference>
<dbReference type="PRINTS" id="PR00455">
    <property type="entry name" value="HTHTETR"/>
</dbReference>
<dbReference type="Gene3D" id="1.10.357.10">
    <property type="entry name" value="Tetracycline Repressor, domain 2"/>
    <property type="match status" value="1"/>
</dbReference>
<keyword evidence="7" id="KW-1185">Reference proteome</keyword>
<dbReference type="SUPFAM" id="SSF46689">
    <property type="entry name" value="Homeodomain-like"/>
    <property type="match status" value="1"/>
</dbReference>
<evidence type="ECO:0000313" key="7">
    <source>
        <dbReference type="Proteomes" id="UP000306825"/>
    </source>
</evidence>
<reference evidence="4 6" key="1">
    <citation type="journal article" date="2011" name="Stand. Genomic Sci.">
        <title>Draft genome sequence of Caminibacter mediatlanticus strain TB-2, an epsilonproteobacterium isolated from a deep-sea hydrothermal vent.</title>
        <authorList>
            <person name="Giovannelli D."/>
            <person name="Ferriera S."/>
            <person name="Johnson J."/>
            <person name="Kravitz S."/>
            <person name="Perez-Rodriguez I."/>
            <person name="Ricci J."/>
            <person name="O'Brien C."/>
            <person name="Voordeckers J.W."/>
            <person name="Bini E."/>
            <person name="Vetriani C."/>
        </authorList>
    </citation>
    <scope>NUCLEOTIDE SEQUENCE [LARGE SCALE GENOMIC DNA]</scope>
    <source>
        <strain evidence="4 6">TB-2</strain>
    </source>
</reference>
<accession>A0AAI9AH50</accession>
<gene>
    <name evidence="4" type="ORF">CMTB2_08267</name>
    <name evidence="5" type="ORF">FE773_02520</name>
</gene>
<dbReference type="Pfam" id="PF00440">
    <property type="entry name" value="TetR_N"/>
    <property type="match status" value="1"/>
</dbReference>
<reference evidence="5 7" key="2">
    <citation type="submission" date="2019-05" db="EMBL/GenBank/DDBJ databases">
        <title>A comparative analysis of the Nautiliaceae.</title>
        <authorList>
            <person name="Grosche A."/>
            <person name="Smedile F."/>
            <person name="Vetriani C."/>
        </authorList>
    </citation>
    <scope>NUCLEOTIDE SEQUENCE [LARGE SCALE GENOMIC DNA]</scope>
    <source>
        <strain evidence="5 7">TB-2</strain>
    </source>
</reference>
<evidence type="ECO:0000259" key="3">
    <source>
        <dbReference type="PROSITE" id="PS50977"/>
    </source>
</evidence>
<dbReference type="InterPro" id="IPR050624">
    <property type="entry name" value="HTH-type_Tx_Regulator"/>
</dbReference>
<dbReference type="InterPro" id="IPR001647">
    <property type="entry name" value="HTH_TetR"/>
</dbReference>
<evidence type="ECO:0000313" key="4">
    <source>
        <dbReference type="EMBL" id="EDM23515.1"/>
    </source>
</evidence>
<dbReference type="InterPro" id="IPR023772">
    <property type="entry name" value="DNA-bd_HTH_TetR-type_CS"/>
</dbReference>
<dbReference type="EMBL" id="ABCJ01000005">
    <property type="protein sequence ID" value="EDM23515.1"/>
    <property type="molecule type" value="Genomic_DNA"/>
</dbReference>
<dbReference type="InterPro" id="IPR009057">
    <property type="entry name" value="Homeodomain-like_sf"/>
</dbReference>
<dbReference type="Proteomes" id="UP000306825">
    <property type="component" value="Chromosome"/>
</dbReference>
<feature type="domain" description="HTH tetR-type" evidence="3">
    <location>
        <begin position="1"/>
        <end position="61"/>
    </location>
</feature>
<evidence type="ECO:0000313" key="6">
    <source>
        <dbReference type="Proteomes" id="UP000003288"/>
    </source>
</evidence>
<dbReference type="PANTHER" id="PTHR43479">
    <property type="entry name" value="ACREF/ENVCD OPERON REPRESSOR-RELATED"/>
    <property type="match status" value="1"/>
</dbReference>
<sequence length="178" mass="20975">MSKKEEILDIALKEFAKNGYENTSLEDIAKKCNITKPAIYYHFKNKKHLYNEMFKRIFNKLEFKVANNLEIDLKNYIDTLYEFLDEDISKLLAKELSNEMKNLDEETIKVISIMPKMLKKIVGDKFFIIQNTILSSLINYQNTKNPRDLIFKIVGEEAKIDIKEEIYNMVISYLKGNV</sequence>
<dbReference type="EMBL" id="CP040463">
    <property type="protein sequence ID" value="QCT94087.1"/>
    <property type="molecule type" value="Genomic_DNA"/>
</dbReference>
<feature type="DNA-binding region" description="H-T-H motif" evidence="2">
    <location>
        <begin position="24"/>
        <end position="43"/>
    </location>
</feature>
<organism evidence="4 6">
    <name type="scientific">Caminibacter mediatlanticus TB-2</name>
    <dbReference type="NCBI Taxonomy" id="391592"/>
    <lineage>
        <taxon>Bacteria</taxon>
        <taxon>Pseudomonadati</taxon>
        <taxon>Campylobacterota</taxon>
        <taxon>Epsilonproteobacteria</taxon>
        <taxon>Nautiliales</taxon>
        <taxon>Nautiliaceae</taxon>
        <taxon>Caminibacter</taxon>
    </lineage>
</organism>
<evidence type="ECO:0000256" key="1">
    <source>
        <dbReference type="ARBA" id="ARBA00023125"/>
    </source>
</evidence>
<dbReference type="RefSeq" id="WP_007474739.1">
    <property type="nucleotide sequence ID" value="NZ_ABCJ01000005.1"/>
</dbReference>
<evidence type="ECO:0000256" key="2">
    <source>
        <dbReference type="PROSITE-ProRule" id="PRU00335"/>
    </source>
</evidence>
<proteinExistence type="predicted"/>
<evidence type="ECO:0000313" key="5">
    <source>
        <dbReference type="EMBL" id="QCT94087.1"/>
    </source>
</evidence>
<name>A0AAI9AH50_9BACT</name>
<dbReference type="Proteomes" id="UP000003288">
    <property type="component" value="Unassembled WGS sequence"/>
</dbReference>
<dbReference type="GO" id="GO:0003677">
    <property type="term" value="F:DNA binding"/>
    <property type="evidence" value="ECO:0007669"/>
    <property type="project" value="UniProtKB-UniRule"/>
</dbReference>
<dbReference type="AlphaFoldDB" id="A0AAI9AH50"/>
<keyword evidence="1 2" id="KW-0238">DNA-binding</keyword>
<dbReference type="PROSITE" id="PS01081">
    <property type="entry name" value="HTH_TETR_1"/>
    <property type="match status" value="1"/>
</dbReference>